<evidence type="ECO:0000259" key="2">
    <source>
        <dbReference type="SMART" id="SM00355"/>
    </source>
</evidence>
<feature type="compositionally biased region" description="Basic and acidic residues" evidence="1">
    <location>
        <begin position="185"/>
        <end position="203"/>
    </location>
</feature>
<protein>
    <recommendedName>
        <fullName evidence="2">C2H2-type domain-containing protein</fullName>
    </recommendedName>
</protein>
<feature type="compositionally biased region" description="Basic and acidic residues" evidence="1">
    <location>
        <begin position="158"/>
        <end position="176"/>
    </location>
</feature>
<name>A0ABQ9XFX4_9EUKA</name>
<sequence>MFSSDSTLSSKRSEFCCQTLTLEIDPNKRLSTSSNALLSHNWFDGIDPTNCELPLDLWRTINSPHGTQAPPRDMKSLSSSNPRNSIPIYSVAQHEVPYAHLTKSDLEIPKPLNDDTKDSSINKTVIWHHTVPSQSVLQLTPPSSNVDEAPENIQSVSESDRDHSRDATTSDSEQKTNKFSRRRRNNQDRDHGDEPTDFLRSETDISLQTNHTPALGTLPSPEHGTPKSQRAFQTKKFRPSQTDQEPKISCDFCKLAIPLSQRENHIHEAHREYIQQMKEEEELRKQYVEHKNAEYMKEVVKCSFCSRKYSRKDFGTHIMQCDFKREYFPCNCPICGSKCQTVARFNEHLHNNHPHILVDALESENVPVRCRTCSALVPRDQFFQHVMEEKEKPIRNTPFFCPLCFKMFDEQTVLEHLEHDHSDLNPQNAAEQKRHHVKETKAQEALIWTVPAPPPQLEKQAYSAQAEVRDSEGQDRHRPEQRVEKRRERGRASPSPQKMKKEEQPQGTRRQHERERRTEERKTIYEPLPPPTRRETQTDQSPRIPLSVLFSHVSVDVEQDRTKEEDKKNQHELHRPSGEAGGNRPKKATQERNAIRPPQPSPTLLFNCPFCTVAVDRPDWISHALTQCRPKQECLSNHPSCPLCAAAPFPDHFSLWSHVQKDHSDQFLSTLDRTSTEHDWECRWESKSCFVGSRHALKKHYLAKTTNPTMPFFISPFTCHMVEREGALKHVQRFSDKQLSQCPFCLLRIQLSQMAHHLKTIHREEMGLG</sequence>
<feature type="domain" description="C2H2-type" evidence="2">
    <location>
        <begin position="740"/>
        <end position="762"/>
    </location>
</feature>
<feature type="domain" description="C2H2-type" evidence="2">
    <location>
        <begin position="330"/>
        <end position="353"/>
    </location>
</feature>
<keyword evidence="4" id="KW-1185">Reference proteome</keyword>
<dbReference type="InterPro" id="IPR013087">
    <property type="entry name" value="Znf_C2H2_type"/>
</dbReference>
<feature type="region of interest" description="Disordered" evidence="1">
    <location>
        <begin position="136"/>
        <end position="243"/>
    </location>
</feature>
<feature type="compositionally biased region" description="Basic and acidic residues" evidence="1">
    <location>
        <begin position="558"/>
        <end position="577"/>
    </location>
</feature>
<dbReference type="Proteomes" id="UP001281761">
    <property type="component" value="Unassembled WGS sequence"/>
</dbReference>
<feature type="domain" description="C2H2-type" evidence="2">
    <location>
        <begin position="399"/>
        <end position="421"/>
    </location>
</feature>
<organism evidence="3 4">
    <name type="scientific">Blattamonas nauphoetae</name>
    <dbReference type="NCBI Taxonomy" id="2049346"/>
    <lineage>
        <taxon>Eukaryota</taxon>
        <taxon>Metamonada</taxon>
        <taxon>Preaxostyla</taxon>
        <taxon>Oxymonadida</taxon>
        <taxon>Blattamonas</taxon>
    </lineage>
</organism>
<feature type="region of interest" description="Disordered" evidence="1">
    <location>
        <begin position="422"/>
        <end position="441"/>
    </location>
</feature>
<feature type="domain" description="C2H2-type" evidence="2">
    <location>
        <begin position="639"/>
        <end position="663"/>
    </location>
</feature>
<accession>A0ABQ9XFX4</accession>
<feature type="compositionally biased region" description="Basic and acidic residues" evidence="1">
    <location>
        <begin position="467"/>
        <end position="491"/>
    </location>
</feature>
<feature type="region of interest" description="Disordered" evidence="1">
    <location>
        <begin position="451"/>
        <end position="600"/>
    </location>
</feature>
<evidence type="ECO:0000313" key="4">
    <source>
        <dbReference type="Proteomes" id="UP001281761"/>
    </source>
</evidence>
<proteinExistence type="predicted"/>
<feature type="compositionally biased region" description="Polar residues" evidence="1">
    <location>
        <begin position="136"/>
        <end position="157"/>
    </location>
</feature>
<comment type="caution">
    <text evidence="3">The sequence shown here is derived from an EMBL/GenBank/DDBJ whole genome shotgun (WGS) entry which is preliminary data.</text>
</comment>
<feature type="compositionally biased region" description="Basic and acidic residues" evidence="1">
    <location>
        <begin position="499"/>
        <end position="524"/>
    </location>
</feature>
<dbReference type="SMART" id="SM00355">
    <property type="entry name" value="ZnF_C2H2"/>
    <property type="match status" value="5"/>
</dbReference>
<gene>
    <name evidence="3" type="ORF">BLNAU_13647</name>
</gene>
<feature type="domain" description="C2H2-type" evidence="2">
    <location>
        <begin position="248"/>
        <end position="270"/>
    </location>
</feature>
<evidence type="ECO:0000256" key="1">
    <source>
        <dbReference type="SAM" id="MobiDB-lite"/>
    </source>
</evidence>
<reference evidence="3 4" key="1">
    <citation type="journal article" date="2022" name="bioRxiv">
        <title>Genomics of Preaxostyla Flagellates Illuminates Evolutionary Transitions and the Path Towards Mitochondrial Loss.</title>
        <authorList>
            <person name="Novak L.V.F."/>
            <person name="Treitli S.C."/>
            <person name="Pyrih J."/>
            <person name="Halakuc P."/>
            <person name="Pipaliya S.V."/>
            <person name="Vacek V."/>
            <person name="Brzon O."/>
            <person name="Soukal P."/>
            <person name="Eme L."/>
            <person name="Dacks J.B."/>
            <person name="Karnkowska A."/>
            <person name="Elias M."/>
            <person name="Hampl V."/>
        </authorList>
    </citation>
    <scope>NUCLEOTIDE SEQUENCE [LARGE SCALE GENOMIC DNA]</scope>
    <source>
        <strain evidence="3">NAU3</strain>
        <tissue evidence="3">Gut</tissue>
    </source>
</reference>
<evidence type="ECO:0000313" key="3">
    <source>
        <dbReference type="EMBL" id="KAK2951367.1"/>
    </source>
</evidence>
<dbReference type="EMBL" id="JARBJD010000119">
    <property type="protein sequence ID" value="KAK2951367.1"/>
    <property type="molecule type" value="Genomic_DNA"/>
</dbReference>